<dbReference type="Gene3D" id="3.30.70.100">
    <property type="match status" value="1"/>
</dbReference>
<dbReference type="Pfam" id="PF00708">
    <property type="entry name" value="Acylphosphatase"/>
    <property type="match status" value="1"/>
</dbReference>
<organism evidence="4">
    <name type="scientific">Ignisphaera aggregans</name>
    <dbReference type="NCBI Taxonomy" id="334771"/>
    <lineage>
        <taxon>Archaea</taxon>
        <taxon>Thermoproteota</taxon>
        <taxon>Thermoprotei</taxon>
        <taxon>Desulfurococcales</taxon>
        <taxon>Desulfurococcaceae</taxon>
        <taxon>Ignisphaera</taxon>
    </lineage>
</organism>
<dbReference type="SUPFAM" id="SSF54975">
    <property type="entry name" value="Acylphosphatase/BLUF domain-like"/>
    <property type="match status" value="1"/>
</dbReference>
<protein>
    <recommendedName>
        <fullName evidence="3">Acylphosphatase-like domain-containing protein</fullName>
    </recommendedName>
</protein>
<gene>
    <name evidence="4" type="ORF">ENU31_04360</name>
</gene>
<comment type="similarity">
    <text evidence="2">Belongs to the acylphosphatase family.</text>
</comment>
<dbReference type="InterPro" id="IPR001792">
    <property type="entry name" value="Acylphosphatase-like_dom"/>
</dbReference>
<name>A0A7C4D3U3_9CREN</name>
<comment type="caution">
    <text evidence="4">The sequence shown here is derived from an EMBL/GenBank/DDBJ whole genome shotgun (WGS) entry which is preliminary data.</text>
</comment>
<comment type="caution">
    <text evidence="1">Lacks conserved residue(s) required for the propagation of feature annotation.</text>
</comment>
<sequence>MMCLKIYIKGVVKGVGYLAYIYIQAERLSIKGYARYFSDDIVEVVAIGSEDTVSRFVDRLRFHDTMAIVNNIEINKCSDIALTNVESFEIYFS</sequence>
<dbReference type="PANTHER" id="PTHR47268:SF4">
    <property type="entry name" value="ACYLPHOSPHATASE"/>
    <property type="match status" value="1"/>
</dbReference>
<evidence type="ECO:0000256" key="2">
    <source>
        <dbReference type="RuleBase" id="RU004168"/>
    </source>
</evidence>
<dbReference type="InterPro" id="IPR036046">
    <property type="entry name" value="Acylphosphatase-like_dom_sf"/>
</dbReference>
<evidence type="ECO:0000313" key="4">
    <source>
        <dbReference type="EMBL" id="HGM07624.1"/>
    </source>
</evidence>
<proteinExistence type="inferred from homology"/>
<reference evidence="4" key="1">
    <citation type="journal article" date="2020" name="mSystems">
        <title>Genome- and Community-Level Interaction Insights into Carbon Utilization and Element Cycling Functions of Hydrothermarchaeota in Hydrothermal Sediment.</title>
        <authorList>
            <person name="Zhou Z."/>
            <person name="Liu Y."/>
            <person name="Xu W."/>
            <person name="Pan J."/>
            <person name="Luo Z.H."/>
            <person name="Li M."/>
        </authorList>
    </citation>
    <scope>NUCLEOTIDE SEQUENCE [LARGE SCALE GENOMIC DNA]</scope>
    <source>
        <strain evidence="4">SpSt-658</strain>
    </source>
</reference>
<dbReference type="InterPro" id="IPR020456">
    <property type="entry name" value="Acylphosphatase"/>
</dbReference>
<dbReference type="PANTHER" id="PTHR47268">
    <property type="entry name" value="ACYLPHOSPHATASE"/>
    <property type="match status" value="1"/>
</dbReference>
<dbReference type="PROSITE" id="PS51160">
    <property type="entry name" value="ACYLPHOSPHATASE_3"/>
    <property type="match status" value="1"/>
</dbReference>
<accession>A0A7C4D3U3</accession>
<dbReference type="GO" id="GO:0003998">
    <property type="term" value="F:acylphosphatase activity"/>
    <property type="evidence" value="ECO:0007669"/>
    <property type="project" value="InterPro"/>
</dbReference>
<evidence type="ECO:0000256" key="1">
    <source>
        <dbReference type="PROSITE-ProRule" id="PRU00520"/>
    </source>
</evidence>
<evidence type="ECO:0000259" key="3">
    <source>
        <dbReference type="PROSITE" id="PS51160"/>
    </source>
</evidence>
<dbReference type="AlphaFoldDB" id="A0A7C4D3U3"/>
<dbReference type="EMBL" id="DTCA01000134">
    <property type="protein sequence ID" value="HGM07624.1"/>
    <property type="molecule type" value="Genomic_DNA"/>
</dbReference>
<feature type="domain" description="Acylphosphatase-like" evidence="3">
    <location>
        <begin position="3"/>
        <end position="92"/>
    </location>
</feature>